<gene>
    <name evidence="1" type="ORF">LV89_00652</name>
</gene>
<dbReference type="RefSeq" id="WP_109741440.1">
    <property type="nucleotide sequence ID" value="NZ_QGGO01000003.1"/>
</dbReference>
<dbReference type="AlphaFoldDB" id="A0A316EHY7"/>
<protein>
    <submittedName>
        <fullName evidence="1">Uncharacterized protein</fullName>
    </submittedName>
</protein>
<evidence type="ECO:0000313" key="2">
    <source>
        <dbReference type="Proteomes" id="UP000245489"/>
    </source>
</evidence>
<proteinExistence type="predicted"/>
<evidence type="ECO:0000313" key="1">
    <source>
        <dbReference type="EMBL" id="PWK28448.1"/>
    </source>
</evidence>
<reference evidence="1 2" key="1">
    <citation type="submission" date="2018-05" db="EMBL/GenBank/DDBJ databases">
        <title>Genomic Encyclopedia of Archaeal and Bacterial Type Strains, Phase II (KMG-II): from individual species to whole genera.</title>
        <authorList>
            <person name="Goeker M."/>
        </authorList>
    </citation>
    <scope>NUCLEOTIDE SEQUENCE [LARGE SCALE GENOMIC DNA]</scope>
    <source>
        <strain evidence="1 2">DSM 22214</strain>
    </source>
</reference>
<keyword evidence="2" id="KW-1185">Reference proteome</keyword>
<name>A0A316EHY7_9BACT</name>
<dbReference type="OrthoDB" id="963358at2"/>
<organism evidence="1 2">
    <name type="scientific">Arcicella aurantiaca</name>
    <dbReference type="NCBI Taxonomy" id="591202"/>
    <lineage>
        <taxon>Bacteria</taxon>
        <taxon>Pseudomonadati</taxon>
        <taxon>Bacteroidota</taxon>
        <taxon>Cytophagia</taxon>
        <taxon>Cytophagales</taxon>
        <taxon>Flectobacillaceae</taxon>
        <taxon>Arcicella</taxon>
    </lineage>
</organism>
<dbReference type="EMBL" id="QGGO01000003">
    <property type="protein sequence ID" value="PWK28448.1"/>
    <property type="molecule type" value="Genomic_DNA"/>
</dbReference>
<comment type="caution">
    <text evidence="1">The sequence shown here is derived from an EMBL/GenBank/DDBJ whole genome shotgun (WGS) entry which is preliminary data.</text>
</comment>
<accession>A0A316EHY7</accession>
<dbReference type="Proteomes" id="UP000245489">
    <property type="component" value="Unassembled WGS sequence"/>
</dbReference>
<sequence>MTKIQAPLTEPQLELLQMFARPVDVADWQNIKVIITQYFADKAIEEANKVWDNEGWDNAKIQELLSSHLRTPYKK</sequence>